<dbReference type="NCBIfam" id="TIGR03086">
    <property type="entry name" value="TIGR03086 family metal-binding protein"/>
    <property type="match status" value="1"/>
</dbReference>
<dbReference type="NCBIfam" id="TIGR03083">
    <property type="entry name" value="maleylpyruvate isomerase family mycothiol-dependent enzyme"/>
    <property type="match status" value="1"/>
</dbReference>
<gene>
    <name evidence="2" type="ORF">EV193_102736</name>
</gene>
<keyword evidence="3" id="KW-1185">Reference proteome</keyword>
<feature type="domain" description="Mycothiol-dependent maleylpyruvate isomerase metal-binding" evidence="1">
    <location>
        <begin position="11"/>
        <end position="130"/>
    </location>
</feature>
<sequence length="196" mass="20836">MTDDPRPALSTAIDHVERIVFATQAAAFDVPTPCTEYDARTLIAHLDAVLRRIAIVFTGGDVSTAPTVTSGVPDDGWAERWKDSRAELETVLAGDAVLDGTVTVPWGIVPATSALGSYCTELATHAWDLARAIGRPDLLDDSVAAHCLPVAMQYLPAAIREDEGVPFGPVVAVSDDAPAFDRLAAWMGRDPKWVAA</sequence>
<proteinExistence type="predicted"/>
<accession>A0A4Q7L3E2</accession>
<dbReference type="SUPFAM" id="SSF109854">
    <property type="entry name" value="DinB/YfiT-like putative metalloenzymes"/>
    <property type="match status" value="1"/>
</dbReference>
<dbReference type="InterPro" id="IPR017517">
    <property type="entry name" value="Maleyloyr_isom"/>
</dbReference>
<dbReference type="GO" id="GO:0046872">
    <property type="term" value="F:metal ion binding"/>
    <property type="evidence" value="ECO:0007669"/>
    <property type="project" value="InterPro"/>
</dbReference>
<comment type="caution">
    <text evidence="2">The sequence shown here is derived from an EMBL/GenBank/DDBJ whole genome shotgun (WGS) entry which is preliminary data.</text>
</comment>
<evidence type="ECO:0000313" key="2">
    <source>
        <dbReference type="EMBL" id="RZS43755.1"/>
    </source>
</evidence>
<name>A0A4Q7L3E2_9PSEU</name>
<dbReference type="Gene3D" id="1.20.120.450">
    <property type="entry name" value="dinb family like domain"/>
    <property type="match status" value="1"/>
</dbReference>
<reference evidence="2 3" key="1">
    <citation type="submission" date="2019-02" db="EMBL/GenBank/DDBJ databases">
        <title>Genomic Encyclopedia of Type Strains, Phase IV (KMG-IV): sequencing the most valuable type-strain genomes for metagenomic binning, comparative biology and taxonomic classification.</title>
        <authorList>
            <person name="Goeker M."/>
        </authorList>
    </citation>
    <scope>NUCLEOTIDE SEQUENCE [LARGE SCALE GENOMIC DNA]</scope>
    <source>
        <strain evidence="2 3">DSM 101727</strain>
    </source>
</reference>
<dbReference type="Proteomes" id="UP000294257">
    <property type="component" value="Unassembled WGS sequence"/>
</dbReference>
<dbReference type="EMBL" id="SGWQ01000002">
    <property type="protein sequence ID" value="RZS43755.1"/>
    <property type="molecule type" value="Genomic_DNA"/>
</dbReference>
<organism evidence="2 3">
    <name type="scientific">Herbihabitans rhizosphaerae</name>
    <dbReference type="NCBI Taxonomy" id="1872711"/>
    <lineage>
        <taxon>Bacteria</taxon>
        <taxon>Bacillati</taxon>
        <taxon>Actinomycetota</taxon>
        <taxon>Actinomycetes</taxon>
        <taxon>Pseudonocardiales</taxon>
        <taxon>Pseudonocardiaceae</taxon>
        <taxon>Herbihabitans</taxon>
    </lineage>
</organism>
<dbReference type="InterPro" id="IPR017520">
    <property type="entry name" value="CHP03086"/>
</dbReference>
<dbReference type="AlphaFoldDB" id="A0A4Q7L3E2"/>
<dbReference type="Pfam" id="PF11716">
    <property type="entry name" value="MDMPI_N"/>
    <property type="match status" value="1"/>
</dbReference>
<evidence type="ECO:0000313" key="3">
    <source>
        <dbReference type="Proteomes" id="UP000294257"/>
    </source>
</evidence>
<dbReference type="InterPro" id="IPR034660">
    <property type="entry name" value="DinB/YfiT-like"/>
</dbReference>
<protein>
    <submittedName>
        <fullName evidence="2">Uncharacterized protein (TIGR03086 family)</fullName>
    </submittedName>
</protein>
<evidence type="ECO:0000259" key="1">
    <source>
        <dbReference type="Pfam" id="PF11716"/>
    </source>
</evidence>
<dbReference type="RefSeq" id="WP_130343551.1">
    <property type="nucleotide sequence ID" value="NZ_SGWQ01000002.1"/>
</dbReference>
<dbReference type="OrthoDB" id="5185819at2"/>
<dbReference type="InterPro" id="IPR024344">
    <property type="entry name" value="MDMPI_metal-binding"/>
</dbReference>